<gene>
    <name evidence="11" type="primary">waaA</name>
    <name evidence="11" type="ORF">CUZ56_01927</name>
</gene>
<evidence type="ECO:0000256" key="4">
    <source>
        <dbReference type="ARBA" id="ARBA00022679"/>
    </source>
</evidence>
<dbReference type="EC" id="2.4.99.12" evidence="2 9"/>
<comment type="subcellular location">
    <subcellularLocation>
        <location evidence="9">Cell membrane</location>
    </subcellularLocation>
</comment>
<keyword evidence="11" id="KW-0328">Glycosyltransferase</keyword>
<evidence type="ECO:0000259" key="10">
    <source>
        <dbReference type="Pfam" id="PF04413"/>
    </source>
</evidence>
<dbReference type="InterPro" id="IPR038107">
    <property type="entry name" value="Glycos_transf_N_sf"/>
</dbReference>
<evidence type="ECO:0000313" key="11">
    <source>
        <dbReference type="EMBL" id="RUS66647.1"/>
    </source>
</evidence>
<comment type="catalytic activity">
    <reaction evidence="6 9">
        <text>lipid IVA (E. coli) + CMP-3-deoxy-beta-D-manno-octulosonate = alpha-Kdo-(2-&gt;6)-lipid IVA (E. coli) + CMP + H(+)</text>
        <dbReference type="Rhea" id="RHEA:28066"/>
        <dbReference type="ChEBI" id="CHEBI:15378"/>
        <dbReference type="ChEBI" id="CHEBI:58603"/>
        <dbReference type="ChEBI" id="CHEBI:60364"/>
        <dbReference type="ChEBI" id="CHEBI:60377"/>
        <dbReference type="ChEBI" id="CHEBI:85987"/>
        <dbReference type="EC" id="2.4.99.12"/>
    </reaction>
</comment>
<comment type="caution">
    <text evidence="11">The sequence shown here is derived from an EMBL/GenBank/DDBJ whole genome shotgun (WGS) entry which is preliminary data.</text>
</comment>
<dbReference type="InterPro" id="IPR039901">
    <property type="entry name" value="Kdotransferase"/>
</dbReference>
<keyword evidence="9" id="KW-0472">Membrane</keyword>
<evidence type="ECO:0000256" key="1">
    <source>
        <dbReference type="ARBA" id="ARBA00004713"/>
    </source>
</evidence>
<dbReference type="Proteomes" id="UP000286947">
    <property type="component" value="Unassembled WGS sequence"/>
</dbReference>
<dbReference type="GO" id="GO:0009244">
    <property type="term" value="P:lipopolysaccharide core region biosynthetic process"/>
    <property type="evidence" value="ECO:0007669"/>
    <property type="project" value="UniProtKB-UniRule"/>
</dbReference>
<keyword evidence="9" id="KW-1003">Cell membrane</keyword>
<evidence type="ECO:0000256" key="7">
    <source>
        <dbReference type="PIRSR" id="PIRSR639901-1"/>
    </source>
</evidence>
<feature type="site" description="Transition state stabilizer" evidence="8">
    <location>
        <position position="218"/>
    </location>
</feature>
<comment type="function">
    <text evidence="9">Involved in lipopolysaccharide (LPS) biosynthesis. Catalyzes the transfer of 3-deoxy-D-manno-octulosonate (Kdo) residue(s) from CMP-Kdo to lipid IV(A), the tetraacyldisaccharide-1,4'-bisphosphate precursor of lipid A.</text>
</comment>
<feature type="domain" description="3-deoxy-D-manno-octulosonic-acid transferase N-terminal" evidence="10">
    <location>
        <begin position="42"/>
        <end position="221"/>
    </location>
</feature>
<evidence type="ECO:0000256" key="6">
    <source>
        <dbReference type="ARBA" id="ARBA00049183"/>
    </source>
</evidence>
<evidence type="ECO:0000256" key="2">
    <source>
        <dbReference type="ARBA" id="ARBA00012621"/>
    </source>
</evidence>
<name>A0A433SD23_9BURK</name>
<reference evidence="11 12" key="1">
    <citation type="submission" date="2018-01" db="EMBL/GenBank/DDBJ databases">
        <title>Saezia sanguinis gen. nov., sp. nov., in the order Burkholderiales isolated from human blood.</title>
        <authorList>
            <person name="Medina-Pascual M.J."/>
            <person name="Valdezate S."/>
            <person name="Monzon S."/>
            <person name="Cuesta I."/>
            <person name="Carrasco G."/>
            <person name="Villalon P."/>
            <person name="Saez-Nieto J.A."/>
        </authorList>
    </citation>
    <scope>NUCLEOTIDE SEQUENCE [LARGE SCALE GENOMIC DNA]</scope>
    <source>
        <strain evidence="11 12">CNM695-12</strain>
    </source>
</reference>
<evidence type="ECO:0000256" key="8">
    <source>
        <dbReference type="PIRSR" id="PIRSR639901-2"/>
    </source>
</evidence>
<comment type="pathway">
    <text evidence="1 9">Bacterial outer membrane biogenesis; LPS core biosynthesis.</text>
</comment>
<dbReference type="GO" id="GO:0005886">
    <property type="term" value="C:plasma membrane"/>
    <property type="evidence" value="ECO:0007669"/>
    <property type="project" value="UniProtKB-SubCell"/>
</dbReference>
<sequence>MAIPFKQCLARWSYSSLWRLLSPFYVFKLWWRGRKEPVYRQHIGERFGLYGSTPAAAHAGSYVWVHAVSLGEARAAAVLIDELRRQIPDMKLLLTHGTATGRVQGKAILREGDIQCWLPIDTPGSVKRFFRHFRPQVGLLMETEMWPNVMHMAQKQQVPMYLVNARLSRRSLKGMKKVNTLLRPAYAALNAALAQSRSDARRLKEAGVATVEVLGNLKFDMQPDPALLARGRQWKLAESRPIIMAASTREGEEADLLQAWQAMSWHALLPDQRPVLLLVPRHPQRFDAVARLVSDAGLTLSCRSAWPAARLDAAGQQAASVFEAAAVRNTGMEPEEAQIWLGDSLGEMPLYYGMADIVLLGGSFKDYGGQNLLEALACDSPVIMGEYTYNFTWASEMALQAGVACRVADFAQALSQVQHWLEQPQQLRTLQAQASGFIHAHQGAAQHMAEYIAGRLR</sequence>
<proteinExistence type="inferred from homology"/>
<dbReference type="EMBL" id="PQSP01000004">
    <property type="protein sequence ID" value="RUS66647.1"/>
    <property type="molecule type" value="Genomic_DNA"/>
</dbReference>
<evidence type="ECO:0000256" key="5">
    <source>
        <dbReference type="ARBA" id="ARBA00031445"/>
    </source>
</evidence>
<dbReference type="OrthoDB" id="9789797at2"/>
<feature type="active site" description="Proton acceptor" evidence="7">
    <location>
        <position position="72"/>
    </location>
</feature>
<evidence type="ECO:0000256" key="3">
    <source>
        <dbReference type="ARBA" id="ARBA00019077"/>
    </source>
</evidence>
<keyword evidence="4 9" id="KW-0808">Transferase</keyword>
<keyword evidence="9" id="KW-0448">Lipopolysaccharide biosynthesis</keyword>
<dbReference type="InterPro" id="IPR007507">
    <property type="entry name" value="Glycos_transf_N"/>
</dbReference>
<dbReference type="AlphaFoldDB" id="A0A433SD23"/>
<accession>A0A433SD23</accession>
<dbReference type="Gene3D" id="3.40.50.11720">
    <property type="entry name" value="3-Deoxy-D-manno-octulosonic-acid transferase, N-terminal domain"/>
    <property type="match status" value="1"/>
</dbReference>
<dbReference type="GO" id="GO:0043842">
    <property type="term" value="F:Kdo transferase activity"/>
    <property type="evidence" value="ECO:0007669"/>
    <property type="project" value="UniProtKB-EC"/>
</dbReference>
<dbReference type="RefSeq" id="WP_126980125.1">
    <property type="nucleotide sequence ID" value="NZ_PQSP01000004.1"/>
</dbReference>
<dbReference type="PANTHER" id="PTHR42755:SF1">
    <property type="entry name" value="3-DEOXY-D-MANNO-OCTULOSONIC ACID TRANSFERASE, MITOCHONDRIAL-RELATED"/>
    <property type="match status" value="1"/>
</dbReference>
<organism evidence="11 12">
    <name type="scientific">Saezia sanguinis</name>
    <dbReference type="NCBI Taxonomy" id="1965230"/>
    <lineage>
        <taxon>Bacteria</taxon>
        <taxon>Pseudomonadati</taxon>
        <taxon>Pseudomonadota</taxon>
        <taxon>Betaproteobacteria</taxon>
        <taxon>Burkholderiales</taxon>
        <taxon>Saeziaceae</taxon>
        <taxon>Saezia</taxon>
    </lineage>
</organism>
<comment type="similarity">
    <text evidence="9">Belongs to the glycosyltransferase group 1 family.</text>
</comment>
<dbReference type="UniPathway" id="UPA00958"/>
<evidence type="ECO:0000256" key="9">
    <source>
        <dbReference type="RuleBase" id="RU365103"/>
    </source>
</evidence>
<dbReference type="GO" id="GO:0009245">
    <property type="term" value="P:lipid A biosynthetic process"/>
    <property type="evidence" value="ECO:0007669"/>
    <property type="project" value="TreeGrafter"/>
</dbReference>
<feature type="site" description="Transition state stabilizer" evidence="8">
    <location>
        <position position="142"/>
    </location>
</feature>
<evidence type="ECO:0000313" key="12">
    <source>
        <dbReference type="Proteomes" id="UP000286947"/>
    </source>
</evidence>
<dbReference type="Gene3D" id="3.40.50.2000">
    <property type="entry name" value="Glycogen Phosphorylase B"/>
    <property type="match status" value="1"/>
</dbReference>
<keyword evidence="12" id="KW-1185">Reference proteome</keyword>
<dbReference type="SUPFAM" id="SSF53756">
    <property type="entry name" value="UDP-Glycosyltransferase/glycogen phosphorylase"/>
    <property type="match status" value="1"/>
</dbReference>
<protein>
    <recommendedName>
        <fullName evidence="3 9">3-deoxy-D-manno-octulosonic acid transferase</fullName>
        <shortName evidence="9">Kdo transferase</shortName>
        <ecNumber evidence="2 9">2.4.99.12</ecNumber>
    </recommendedName>
    <alternativeName>
        <fullName evidence="5 9">Lipid IV(A) 3-deoxy-D-manno-octulosonic acid transferase</fullName>
    </alternativeName>
</protein>
<dbReference type="Pfam" id="PF04413">
    <property type="entry name" value="Glycos_transf_N"/>
    <property type="match status" value="1"/>
</dbReference>
<dbReference type="PANTHER" id="PTHR42755">
    <property type="entry name" value="3-DEOXY-MANNO-OCTULOSONATE CYTIDYLYLTRANSFERASE"/>
    <property type="match status" value="1"/>
</dbReference>